<sequence length="196" mass="21353">MPLTYKSVDLFGGAIVAEVPEGWEDVSQIRQVPDTQEVFLSSSGFSSIVFDILERVFPPPTDIEALKFHLSDIVESDASHTVLHKITSPPAITLSKMPSTPVFSLLASAPTGEKMRGRPNEPDFVAIVLILVRLENVGTDLVVSVNLPHIPGTYVKGEVDPDVEGKRGELIEMGVEVAERVCGTLEVRDWGLFGEE</sequence>
<evidence type="ECO:0000256" key="2">
    <source>
        <dbReference type="ARBA" id="ARBA00022448"/>
    </source>
</evidence>
<keyword evidence="5" id="KW-1185">Reference proteome</keyword>
<dbReference type="Proteomes" id="UP001056384">
    <property type="component" value="Chromosome 12"/>
</dbReference>
<dbReference type="GO" id="GO:0031267">
    <property type="term" value="F:small GTPase binding"/>
    <property type="evidence" value="ECO:0007669"/>
    <property type="project" value="TreeGrafter"/>
</dbReference>
<reference evidence="4" key="1">
    <citation type="submission" date="2022-06" db="EMBL/GenBank/DDBJ databases">
        <title>Complete genome sequences of two strains of the flax pathogen Septoria linicola.</title>
        <authorList>
            <person name="Lapalu N."/>
            <person name="Simon A."/>
            <person name="Demenou B."/>
            <person name="Paumier D."/>
            <person name="Guillot M.-P."/>
            <person name="Gout L."/>
            <person name="Valade R."/>
        </authorList>
    </citation>
    <scope>NUCLEOTIDE SEQUENCE</scope>
    <source>
        <strain evidence="4">SE15195</strain>
    </source>
</reference>
<keyword evidence="3" id="KW-0653">Protein transport</keyword>
<dbReference type="PANTHER" id="PTHR15837">
    <property type="entry name" value="RAN GUANINE NUCLEOTIDE RELEASE FACTOR"/>
    <property type="match status" value="1"/>
</dbReference>
<gene>
    <name evidence="4" type="ORF">Slin15195_G123760</name>
</gene>
<dbReference type="PANTHER" id="PTHR15837:SF0">
    <property type="entry name" value="RAN GUANINE NUCLEOTIDE RELEASE FACTOR"/>
    <property type="match status" value="1"/>
</dbReference>
<protein>
    <submittedName>
        <fullName evidence="4">Ran-interacting Mog1 protein</fullName>
    </submittedName>
</protein>
<dbReference type="InterPro" id="IPR007681">
    <property type="entry name" value="Mog1"/>
</dbReference>
<evidence type="ECO:0000313" key="4">
    <source>
        <dbReference type="EMBL" id="USW59057.1"/>
    </source>
</evidence>
<keyword evidence="2" id="KW-0813">Transport</keyword>
<accession>A0A9Q9EQQ3</accession>
<dbReference type="GO" id="GO:0005085">
    <property type="term" value="F:guanyl-nucleotide exchange factor activity"/>
    <property type="evidence" value="ECO:0007669"/>
    <property type="project" value="TreeGrafter"/>
</dbReference>
<dbReference type="EMBL" id="CP099429">
    <property type="protein sequence ID" value="USW59057.1"/>
    <property type="molecule type" value="Genomic_DNA"/>
</dbReference>
<evidence type="ECO:0000313" key="5">
    <source>
        <dbReference type="Proteomes" id="UP001056384"/>
    </source>
</evidence>
<organism evidence="4 5">
    <name type="scientific">Septoria linicola</name>
    <dbReference type="NCBI Taxonomy" id="215465"/>
    <lineage>
        <taxon>Eukaryota</taxon>
        <taxon>Fungi</taxon>
        <taxon>Dikarya</taxon>
        <taxon>Ascomycota</taxon>
        <taxon>Pezizomycotina</taxon>
        <taxon>Dothideomycetes</taxon>
        <taxon>Dothideomycetidae</taxon>
        <taxon>Mycosphaerellales</taxon>
        <taxon>Mycosphaerellaceae</taxon>
        <taxon>Septoria</taxon>
    </lineage>
</organism>
<evidence type="ECO:0000256" key="3">
    <source>
        <dbReference type="ARBA" id="ARBA00022927"/>
    </source>
</evidence>
<dbReference type="Gene3D" id="3.40.1000.10">
    <property type="entry name" value="Mog1/PsbP, alpha/beta/alpha sandwich"/>
    <property type="match status" value="1"/>
</dbReference>
<dbReference type="GO" id="GO:0005634">
    <property type="term" value="C:nucleus"/>
    <property type="evidence" value="ECO:0007669"/>
    <property type="project" value="TreeGrafter"/>
</dbReference>
<dbReference type="Pfam" id="PF04603">
    <property type="entry name" value="Mog1"/>
    <property type="match status" value="1"/>
</dbReference>
<evidence type="ECO:0000256" key="1">
    <source>
        <dbReference type="ARBA" id="ARBA00010307"/>
    </source>
</evidence>
<comment type="similarity">
    <text evidence="1">Belongs to the MOG1 family.</text>
</comment>
<dbReference type="GO" id="GO:0006606">
    <property type="term" value="P:protein import into nucleus"/>
    <property type="evidence" value="ECO:0007669"/>
    <property type="project" value="TreeGrafter"/>
</dbReference>
<dbReference type="AlphaFoldDB" id="A0A9Q9EQQ3"/>
<dbReference type="InterPro" id="IPR016123">
    <property type="entry name" value="Mog1/PsbP_a/b/a-sand"/>
</dbReference>
<name>A0A9Q9EQQ3_9PEZI</name>
<dbReference type="SUPFAM" id="SSF55724">
    <property type="entry name" value="Mog1p/PsbP-like"/>
    <property type="match status" value="1"/>
</dbReference>
<proteinExistence type="inferred from homology"/>